<feature type="compositionally biased region" description="Basic and acidic residues" evidence="1">
    <location>
        <begin position="194"/>
        <end position="203"/>
    </location>
</feature>
<proteinExistence type="predicted"/>
<feature type="compositionally biased region" description="Basic and acidic residues" evidence="1">
    <location>
        <begin position="268"/>
        <end position="280"/>
    </location>
</feature>
<dbReference type="STRING" id="92696.A0A4R0RDV4"/>
<feature type="compositionally biased region" description="Basic and acidic residues" evidence="1">
    <location>
        <begin position="119"/>
        <end position="133"/>
    </location>
</feature>
<dbReference type="EMBL" id="RWJN01000209">
    <property type="protein sequence ID" value="TCD64893.1"/>
    <property type="molecule type" value="Genomic_DNA"/>
</dbReference>
<evidence type="ECO:0000256" key="1">
    <source>
        <dbReference type="SAM" id="MobiDB-lite"/>
    </source>
</evidence>
<feature type="region of interest" description="Disordered" evidence="1">
    <location>
        <begin position="35"/>
        <end position="288"/>
    </location>
</feature>
<name>A0A4R0RDV4_9APHY</name>
<dbReference type="AlphaFoldDB" id="A0A4R0RDV4"/>
<feature type="compositionally biased region" description="Low complexity" evidence="1">
    <location>
        <begin position="256"/>
        <end position="267"/>
    </location>
</feature>
<dbReference type="Proteomes" id="UP000292702">
    <property type="component" value="Unassembled WGS sequence"/>
</dbReference>
<dbReference type="OrthoDB" id="3269227at2759"/>
<feature type="compositionally biased region" description="Low complexity" evidence="1">
    <location>
        <begin position="150"/>
        <end position="171"/>
    </location>
</feature>
<evidence type="ECO:0000313" key="3">
    <source>
        <dbReference type="Proteomes" id="UP000292702"/>
    </source>
</evidence>
<accession>A0A4R0RDV4</accession>
<reference evidence="2 3" key="1">
    <citation type="submission" date="2018-11" db="EMBL/GenBank/DDBJ databases">
        <title>Genome assembly of Steccherinum ochraceum LE-BIN_3174, the white-rot fungus of the Steccherinaceae family (The Residual Polyporoid clade, Polyporales, Basidiomycota).</title>
        <authorList>
            <person name="Fedorova T.V."/>
            <person name="Glazunova O.A."/>
            <person name="Landesman E.O."/>
            <person name="Moiseenko K.V."/>
            <person name="Psurtseva N.V."/>
            <person name="Savinova O.S."/>
            <person name="Shakhova N.V."/>
            <person name="Tyazhelova T.V."/>
            <person name="Vasina D.V."/>
        </authorList>
    </citation>
    <scope>NUCLEOTIDE SEQUENCE [LARGE SCALE GENOMIC DNA]</scope>
    <source>
        <strain evidence="2 3">LE-BIN_3174</strain>
    </source>
</reference>
<evidence type="ECO:0000313" key="2">
    <source>
        <dbReference type="EMBL" id="TCD64893.1"/>
    </source>
</evidence>
<gene>
    <name evidence="2" type="ORF">EIP91_003469</name>
</gene>
<sequence>MQPNRIKFRRTLLVWHVQVASLPVPGLRRVPLLPRCTNSSDASPPPSSQDPIVRGAKTRASQRSARSLTRPFSRFAATSTAPQIGRKRRFSSTEPDDDEPSASTSKRHRLDTIEPELDASSRREDAEGVKEVTKGVQEVEIEEEKKDDVAATPSDAPAVSAAAVPLPESPVLEAHQETADSDVKDVEEEGSAAKVEEETESKQEAPVAETAEAPELVNGVHEGDEATEGESAAPGLEAPAPTATTITSEPLAPSQENEAATAAPAEVVEPKDVVSKKIPETVDSIQAH</sequence>
<feature type="compositionally biased region" description="Basic and acidic residues" evidence="1">
    <location>
        <begin position="174"/>
        <end position="184"/>
    </location>
</feature>
<comment type="caution">
    <text evidence="2">The sequence shown here is derived from an EMBL/GenBank/DDBJ whole genome shotgun (WGS) entry which is preliminary data.</text>
</comment>
<feature type="compositionally biased region" description="Low complexity" evidence="1">
    <location>
        <begin position="204"/>
        <end position="215"/>
    </location>
</feature>
<protein>
    <submittedName>
        <fullName evidence="2">Uncharacterized protein</fullName>
    </submittedName>
</protein>
<organism evidence="2 3">
    <name type="scientific">Steccherinum ochraceum</name>
    <dbReference type="NCBI Taxonomy" id="92696"/>
    <lineage>
        <taxon>Eukaryota</taxon>
        <taxon>Fungi</taxon>
        <taxon>Dikarya</taxon>
        <taxon>Basidiomycota</taxon>
        <taxon>Agaricomycotina</taxon>
        <taxon>Agaricomycetes</taxon>
        <taxon>Polyporales</taxon>
        <taxon>Steccherinaceae</taxon>
        <taxon>Steccherinum</taxon>
    </lineage>
</organism>
<keyword evidence="3" id="KW-1185">Reference proteome</keyword>